<feature type="region of interest" description="Disordered" evidence="2">
    <location>
        <begin position="354"/>
        <end position="384"/>
    </location>
</feature>
<organism evidence="4 5">
    <name type="scientific">Stereocaulon virgatum</name>
    <dbReference type="NCBI Taxonomy" id="373712"/>
    <lineage>
        <taxon>Eukaryota</taxon>
        <taxon>Fungi</taxon>
        <taxon>Dikarya</taxon>
        <taxon>Ascomycota</taxon>
        <taxon>Pezizomycotina</taxon>
        <taxon>Lecanoromycetes</taxon>
        <taxon>OSLEUM clade</taxon>
        <taxon>Lecanoromycetidae</taxon>
        <taxon>Lecanorales</taxon>
        <taxon>Lecanorineae</taxon>
        <taxon>Stereocaulaceae</taxon>
        <taxon>Stereocaulon</taxon>
    </lineage>
</organism>
<evidence type="ECO:0000256" key="1">
    <source>
        <dbReference type="ARBA" id="ARBA00023242"/>
    </source>
</evidence>
<dbReference type="EMBL" id="JBEFKJ010000015">
    <property type="protein sequence ID" value="KAL2042079.1"/>
    <property type="molecule type" value="Genomic_DNA"/>
</dbReference>
<dbReference type="InterPro" id="IPR036864">
    <property type="entry name" value="Zn2-C6_fun-type_DNA-bd_sf"/>
</dbReference>
<comment type="caution">
    <text evidence="4">The sequence shown here is derived from an EMBL/GenBank/DDBJ whole genome shotgun (WGS) entry which is preliminary data.</text>
</comment>
<feature type="region of interest" description="Disordered" evidence="2">
    <location>
        <begin position="1"/>
        <end position="65"/>
    </location>
</feature>
<feature type="compositionally biased region" description="Low complexity" evidence="2">
    <location>
        <begin position="361"/>
        <end position="379"/>
    </location>
</feature>
<evidence type="ECO:0000256" key="2">
    <source>
        <dbReference type="SAM" id="MobiDB-lite"/>
    </source>
</evidence>
<reference evidence="4 5" key="1">
    <citation type="submission" date="2024-09" db="EMBL/GenBank/DDBJ databases">
        <title>Rethinking Asexuality: The Enigmatic Case of Functional Sexual Genes in Lepraria (Stereocaulaceae).</title>
        <authorList>
            <person name="Doellman M."/>
            <person name="Sun Y."/>
            <person name="Barcenas-Pena A."/>
            <person name="Lumbsch H.T."/>
            <person name="Grewe F."/>
        </authorList>
    </citation>
    <scope>NUCLEOTIDE SEQUENCE [LARGE SCALE GENOMIC DNA]</scope>
    <source>
        <strain evidence="4 5">Mercado 3170</strain>
    </source>
</reference>
<dbReference type="InterPro" id="IPR001138">
    <property type="entry name" value="Zn2Cys6_DnaBD"/>
</dbReference>
<dbReference type="CDD" id="cd00067">
    <property type="entry name" value="GAL4"/>
    <property type="match status" value="1"/>
</dbReference>
<keyword evidence="1" id="KW-0539">Nucleus</keyword>
<dbReference type="Gene3D" id="4.10.240.10">
    <property type="entry name" value="Zn(2)-C6 fungal-type DNA-binding domain"/>
    <property type="match status" value="1"/>
</dbReference>
<proteinExistence type="predicted"/>
<gene>
    <name evidence="4" type="ORF">N7G274_005267</name>
</gene>
<sequence length="508" mass="53740">MTRRVQTAGFRIFPRPNGSMAQSQPRAIAYHGSARGYDDGRDEDYSPPNESSRAGRGEKKPRKRNSVACARCRKRKIKCTGDLHDGNGCEACQTAGTSPNTCFYLRVNSHQLNDVALQSPSDSEWPYSVPTPTTYASSVPRITSDPSQYALANGNMLPPSTTGSYLSQGSGRAPIHSDLSSIQYPIVPTRQPFTSTYHTNLDNSIHQYDLQPSRNVYPLQISQAPSPGFSTPDPSHHWTPLSSNSRQLYHNMGWDQDASSSYAPSNYLYSAANVAPLPSVTSEGSSMFPGLSPLGTHLPSHGGANRILPNPTGLPSSLDSGNGSAQDGDGEIGIMQHQSRESWDLSRIATGTSLGSVSSAAPGSVNVSGPPSSNASSSPGDTTGFGYIPMTHSSVDESVGSNSGFGAVTNTTGISNPEISVTSGPQSNSSVNSQHPGLSSSFNLYGTHGSIATNVLQPAEGVLASSQAHSRILQPQPRHSASYDLLSGSFNTNPPHARKILRSNAKGH</sequence>
<dbReference type="SMART" id="SM00066">
    <property type="entry name" value="GAL4"/>
    <property type="match status" value="1"/>
</dbReference>
<feature type="region of interest" description="Disordered" evidence="2">
    <location>
        <begin position="299"/>
        <end position="331"/>
    </location>
</feature>
<feature type="compositionally biased region" description="Polar residues" evidence="2">
    <location>
        <begin position="313"/>
        <end position="325"/>
    </location>
</feature>
<dbReference type="Proteomes" id="UP001590950">
    <property type="component" value="Unassembled WGS sequence"/>
</dbReference>
<accession>A0ABR4ABJ1</accession>
<dbReference type="Pfam" id="PF00172">
    <property type="entry name" value="Zn_clus"/>
    <property type="match status" value="1"/>
</dbReference>
<evidence type="ECO:0000259" key="3">
    <source>
        <dbReference type="PROSITE" id="PS50048"/>
    </source>
</evidence>
<protein>
    <recommendedName>
        <fullName evidence="3">Zn(2)-C6 fungal-type domain-containing protein</fullName>
    </recommendedName>
</protein>
<evidence type="ECO:0000313" key="5">
    <source>
        <dbReference type="Proteomes" id="UP001590950"/>
    </source>
</evidence>
<name>A0ABR4ABJ1_9LECA</name>
<keyword evidence="5" id="KW-1185">Reference proteome</keyword>
<dbReference type="PROSITE" id="PS50048">
    <property type="entry name" value="ZN2_CY6_FUNGAL_2"/>
    <property type="match status" value="1"/>
</dbReference>
<dbReference type="SUPFAM" id="SSF57701">
    <property type="entry name" value="Zn2/Cys6 DNA-binding domain"/>
    <property type="match status" value="1"/>
</dbReference>
<feature type="domain" description="Zn(2)-C6 fungal-type" evidence="3">
    <location>
        <begin position="68"/>
        <end position="104"/>
    </location>
</feature>
<evidence type="ECO:0000313" key="4">
    <source>
        <dbReference type="EMBL" id="KAL2042079.1"/>
    </source>
</evidence>